<gene>
    <name evidence="1" type="ORF">LAh6_20</name>
</gene>
<organism evidence="1 2">
    <name type="scientific">Aeromonas phage LAh_6</name>
    <dbReference type="NCBI Taxonomy" id="2591030"/>
    <lineage>
        <taxon>Viruses</taxon>
        <taxon>Duplodnaviria</taxon>
        <taxon>Heunggongvirae</taxon>
        <taxon>Uroviricota</taxon>
        <taxon>Caudoviricetes</taxon>
        <taxon>Grimontviridae</taxon>
        <taxon>Lahexavirus</taxon>
        <taxon>Lahexavirus LAh6</taxon>
    </lineage>
</organism>
<sequence>MIYTFNKTTIHELQKTLNLEEVITPLLTDSISFEEVLNELSSIQLISVTAEKDNPLGFFLYEPMGDSVETHAFIPVCNRNRSMAILRAFRGYLTGVCGFNRIYTTVTGDFSYIVRALGMIGFKQFFKEGGIVPKNGTLYDLYHLEYIKE</sequence>
<accession>A0A513ZZU5</accession>
<dbReference type="EMBL" id="MK838112">
    <property type="protein sequence ID" value="QDH46544.1"/>
    <property type="molecule type" value="Genomic_DNA"/>
</dbReference>
<evidence type="ECO:0000313" key="2">
    <source>
        <dbReference type="Proteomes" id="UP000319466"/>
    </source>
</evidence>
<proteinExistence type="predicted"/>
<dbReference type="Proteomes" id="UP000319466">
    <property type="component" value="Segment"/>
</dbReference>
<name>A0A513ZZU5_9CAUD</name>
<protein>
    <submittedName>
        <fullName evidence="1">Uncharacterized protein</fullName>
    </submittedName>
</protein>
<reference evidence="1 2" key="1">
    <citation type="submission" date="2019-04" db="EMBL/GenBank/DDBJ databases">
        <title>Novel bacteriophages capable of disrupting biofilms from clinical strains of Aeromonas hydrophila with intrinsic antibiotic resistance.</title>
        <authorList>
            <person name="Kabwe M."/>
            <person name="Brown T.L."/>
            <person name="Speirs L."/>
            <person name="Ku H."/>
            <person name="Leach M."/>
            <person name="Chan H.T."/>
            <person name="Petrovski S."/>
            <person name="Lock P."/>
            <person name="Tucci J."/>
        </authorList>
    </citation>
    <scope>NUCLEOTIDE SEQUENCE [LARGE SCALE GENOMIC DNA]</scope>
</reference>
<keyword evidence="2" id="KW-1185">Reference proteome</keyword>
<evidence type="ECO:0000313" key="1">
    <source>
        <dbReference type="EMBL" id="QDH46544.1"/>
    </source>
</evidence>